<gene>
    <name evidence="1" type="ORF">TCMB3V08_LOCUS14117</name>
</gene>
<organism evidence="1">
    <name type="scientific">Timema californicum</name>
    <name type="common">California timema</name>
    <name type="synonym">Walking stick</name>
    <dbReference type="NCBI Taxonomy" id="61474"/>
    <lineage>
        <taxon>Eukaryota</taxon>
        <taxon>Metazoa</taxon>
        <taxon>Ecdysozoa</taxon>
        <taxon>Arthropoda</taxon>
        <taxon>Hexapoda</taxon>
        <taxon>Insecta</taxon>
        <taxon>Pterygota</taxon>
        <taxon>Neoptera</taxon>
        <taxon>Polyneoptera</taxon>
        <taxon>Phasmatodea</taxon>
        <taxon>Timematodea</taxon>
        <taxon>Timematoidea</taxon>
        <taxon>Timematidae</taxon>
        <taxon>Timema</taxon>
    </lineage>
</organism>
<sequence>MKRPRKRKIQETLSTRSSLNVTCEASSCFRWKTENDAKGKS</sequence>
<dbReference type="EMBL" id="OE223098">
    <property type="protein sequence ID" value="CAD7581584.1"/>
    <property type="molecule type" value="Genomic_DNA"/>
</dbReference>
<evidence type="ECO:0000313" key="1">
    <source>
        <dbReference type="EMBL" id="CAD7581584.1"/>
    </source>
</evidence>
<dbReference type="AlphaFoldDB" id="A0A7R9JLL1"/>
<name>A0A7R9JLL1_TIMCA</name>
<accession>A0A7R9JLL1</accession>
<proteinExistence type="predicted"/>
<protein>
    <submittedName>
        <fullName evidence="1">(California timema) hypothetical protein</fullName>
    </submittedName>
</protein>
<reference evidence="1" key="1">
    <citation type="submission" date="2020-11" db="EMBL/GenBank/DDBJ databases">
        <authorList>
            <person name="Tran Van P."/>
        </authorList>
    </citation>
    <scope>NUCLEOTIDE SEQUENCE</scope>
</reference>